<gene>
    <name evidence="1" type="ORF">DW68_019235</name>
</gene>
<dbReference type="EMBL" id="CP013124">
    <property type="protein sequence ID" value="ALN20682.1"/>
    <property type="molecule type" value="Genomic_DNA"/>
</dbReference>
<name>A0ABN4IYG9_ECTME</name>
<evidence type="ECO:0000313" key="1">
    <source>
        <dbReference type="EMBL" id="ALN20682.1"/>
    </source>
</evidence>
<accession>A0ABN4IYG9</accession>
<keyword evidence="2" id="KW-1185">Reference proteome</keyword>
<reference evidence="1 2" key="1">
    <citation type="submission" date="2015-11" db="EMBL/GenBank/DDBJ databases">
        <authorList>
            <person name="Chong T.M."/>
            <person name="Chan K.G."/>
            <person name="Dessaux Y."/>
        </authorList>
    </citation>
    <scope>NUCLEOTIDE SEQUENCE [LARGE SCALE GENOMIC DNA]</scope>
    <source>
        <strain evidence="1 2">S5.2</strain>
    </source>
</reference>
<evidence type="ECO:0000313" key="2">
    <source>
        <dbReference type="Proteomes" id="UP000028530"/>
    </source>
</evidence>
<proteinExistence type="predicted"/>
<organism evidence="1 2">
    <name type="scientific">Ectopseudomonas mendocina S5.2</name>
    <dbReference type="NCBI Taxonomy" id="1225174"/>
    <lineage>
        <taxon>Bacteria</taxon>
        <taxon>Pseudomonadati</taxon>
        <taxon>Pseudomonadota</taxon>
        <taxon>Gammaproteobacteria</taxon>
        <taxon>Pseudomonadales</taxon>
        <taxon>Pseudomonadaceae</taxon>
        <taxon>Ectopseudomonas</taxon>
    </lineage>
</organism>
<dbReference type="Proteomes" id="UP000028530">
    <property type="component" value="Chromosome"/>
</dbReference>
<protein>
    <submittedName>
        <fullName evidence="1">Uncharacterized protein</fullName>
    </submittedName>
</protein>
<sequence>MVFCPTVRDFTIPAVWQAAIATRLELQCTAATTPVVKLMVTFSFKLLHELISSCPVEAKGTAEAKPDTIKPANKIVIFFMNIIS</sequence>